<dbReference type="GO" id="GO:0005096">
    <property type="term" value="F:GTPase activator activity"/>
    <property type="evidence" value="ECO:0007669"/>
    <property type="project" value="TreeGrafter"/>
</dbReference>
<evidence type="ECO:0000313" key="10">
    <source>
        <dbReference type="Proteomes" id="UP000777482"/>
    </source>
</evidence>
<dbReference type="GO" id="GO:0016020">
    <property type="term" value="C:membrane"/>
    <property type="evidence" value="ECO:0007669"/>
    <property type="project" value="UniProtKB-SubCell"/>
</dbReference>
<feature type="compositionally biased region" description="Polar residues" evidence="6">
    <location>
        <begin position="669"/>
        <end position="681"/>
    </location>
</feature>
<dbReference type="CDD" id="cd16454">
    <property type="entry name" value="RING-H2_PA-TM-RING"/>
    <property type="match status" value="1"/>
</dbReference>
<feature type="region of interest" description="Disordered" evidence="6">
    <location>
        <begin position="585"/>
        <end position="604"/>
    </location>
</feature>
<feature type="compositionally biased region" description="Low complexity" evidence="6">
    <location>
        <begin position="1525"/>
        <end position="1542"/>
    </location>
</feature>
<dbReference type="Pfam" id="PF02225">
    <property type="entry name" value="PA"/>
    <property type="match status" value="1"/>
</dbReference>
<sequence>VAPVPVTPAAPWIALIQRGKCPFSEKVRFAQHHGAEAVVFGDQSESEGGIAGGHGLLTPWSPENTDDIKIPSTFVSRASYLSLIRTWKDEQDIVKQMRDSPPMQDGSTQTSISSRDAATEYVGLEVVLSKDEMLASPFLDLLFVLLFLPSLLTLVTVFVQRIRLARAAQAERAPKDAVARLPVFRWGDHVVPPPPPSSSGGAAASNAGTWSSSAGAVAAPEKPTGRSAPSDEEREIGVEAGRAARPVSSPRRGSSSNEDVSEPDEATTLLPHSSSSSAPLTRSSSSSASSPSSASAPSLAQRAFARLPFVVQRFLPSFIRPPVPATPASARSSRLNNAVPTRRFPSIVECPFCLCDFENGDTVMELPCGHLFHDEEVRGWLEGQKGVCPVCRTSVLNPAPVPSPSPAPPTAVPTVVPAAAGLTLDESAGGGSPRASSTRTDTTVRPTPTTSTDSSSRAPMNAAVTPLASTSSVRIDDGGGRPRSLVQRFESLLRPFPATPPPDDDEQRSTTSALHEVGHVPPGYGARGPRSAESWRREELRKLCGEGIPDDPKHLRAAAYRFLLNLDEPDALVEQYRAFLDDVNSQLSALPPPPPPSAGPTEPLRNEDRLLREIQQDVERTFGALAWFGVEEEEGTAQDALWERLDLLFKPAVQREGETEHATGDAGSAESSTPAQSTSRNGRLRSRRQLVLRPLYLYASLNPGVSFVQGMSYIAAVFFYVFAQSSPVNTATTESSAPSTTSTPCEQAEASTFFALSALLSQLRDLFVPALDGLVGAGEDNDRVPTSTGLGSALGRFRALLLVIDSTAADALDRKGVDLNGLVVRWLTTLFANEFPLPDVVRVWDRILSFYPLAGEQQTAEALSPVLGHLIDLALAVIELERSTIISPFAKAPKILSTLQDLRIEGDGIDKLLGSAWDIRERRLGRSKRQSVASTPTKNAAGLGRMFGWSPSSSARALPSSASDFEIDDRSSVAGSDASKPSGYRFGSLAFSSPRSSQAELADNVTVIDGKVLPPPPARVDQHVTIASLIEEELRETEQQATAEPDYGIEDDEDGANEGPALHRRMASGWGGLKASFSRLAASDTAAELSKRATNLQIAAVQSASSASTRLQTSDAAAALSRAQTNAAIKAQLLRDQLAEQAPERLARLKEAAAGATGRLVASTDSDRSGLQQPGSPREAPFVPPTMAGDRDVTPLGSPRGESADMARAASGGPKPLLLSGSARRAQNGSEDFGSQDRGGPPSFTRSSSSSPTLTRGDKLLSPDFAVPPLSRSPSRGGSAAHARTASNWDTPTRTTASTFHPRSSSAGQSTAASALEDQDSPIVSRRLQDHANTLRRGGGPTSRLREDESPSPALVRTTGGRKGYQLSDGPVMGTGGGLELPALELGFDPSTFSQSFDTPAPAAAAAVSRPLLDDGLEAESPFVPPSGASEVAKPTTSRPTPARGSSLSGSSGAPPSSNTTGEPASAVPPRISSLGSAPSGPAEEDSAERPPPPNEDSSSLAATPSLSRSKVVRRPVGSRKRSSRASTSLSTMSGTSLDSTGGAAGEGRRVASEFLTRSMSGSSSSTTDDSHHRRRASEMLGAAARRESRGDFDDDEEDFLDAYGGDGNAETSSSAR</sequence>
<dbReference type="InterPro" id="IPR035969">
    <property type="entry name" value="Rab-GAP_TBC_sf"/>
</dbReference>
<keyword evidence="5" id="KW-0479">Metal-binding</keyword>
<keyword evidence="5" id="KW-0863">Zinc-finger</keyword>
<dbReference type="Pfam" id="PF00566">
    <property type="entry name" value="RabGAP-TBC"/>
    <property type="match status" value="1"/>
</dbReference>
<dbReference type="PROSITE" id="PS50086">
    <property type="entry name" value="TBC_RABGAP"/>
    <property type="match status" value="1"/>
</dbReference>
<dbReference type="InterPro" id="IPR000195">
    <property type="entry name" value="Rab-GAP-TBC_dom"/>
</dbReference>
<keyword evidence="5" id="KW-0862">Zinc</keyword>
<feature type="domain" description="RING-type" evidence="8">
    <location>
        <begin position="350"/>
        <end position="392"/>
    </location>
</feature>
<feature type="region of interest" description="Disordered" evidence="6">
    <location>
        <begin position="655"/>
        <end position="684"/>
    </location>
</feature>
<reference evidence="9 10" key="1">
    <citation type="submission" date="2020-11" db="EMBL/GenBank/DDBJ databases">
        <title>Kefir isolates.</title>
        <authorList>
            <person name="Marcisauskas S."/>
            <person name="Kim Y."/>
            <person name="Blasche S."/>
        </authorList>
    </citation>
    <scope>NUCLEOTIDE SEQUENCE [LARGE SCALE GENOMIC DNA]</scope>
    <source>
        <strain evidence="9 10">KR</strain>
    </source>
</reference>
<dbReference type="GO" id="GO:0006886">
    <property type="term" value="P:intracellular protein transport"/>
    <property type="evidence" value="ECO:0007669"/>
    <property type="project" value="TreeGrafter"/>
</dbReference>
<name>A0A9P7B3V1_RHOMI</name>
<feature type="compositionally biased region" description="Low complexity" evidence="6">
    <location>
        <begin position="436"/>
        <end position="456"/>
    </location>
</feature>
<comment type="subcellular location">
    <subcellularLocation>
        <location evidence="1">Membrane</location>
    </subcellularLocation>
</comment>
<dbReference type="Pfam" id="PF13639">
    <property type="entry name" value="zf-RING_2"/>
    <property type="match status" value="1"/>
</dbReference>
<dbReference type="Proteomes" id="UP000777482">
    <property type="component" value="Unassembled WGS sequence"/>
</dbReference>
<keyword evidence="3" id="KW-1133">Transmembrane helix</keyword>
<evidence type="ECO:0000256" key="1">
    <source>
        <dbReference type="ARBA" id="ARBA00004370"/>
    </source>
</evidence>
<dbReference type="InterPro" id="IPR003137">
    <property type="entry name" value="PA_domain"/>
</dbReference>
<dbReference type="PANTHER" id="PTHR22957">
    <property type="entry name" value="TBC1 DOMAIN FAMILY MEMBER GTPASE-ACTIVATING PROTEIN"/>
    <property type="match status" value="1"/>
</dbReference>
<dbReference type="PANTHER" id="PTHR22957:SF27">
    <property type="entry name" value="TBC1 DOMAIN FAMILY MEMBER 13"/>
    <property type="match status" value="1"/>
</dbReference>
<feature type="compositionally biased region" description="Low complexity" evidence="6">
    <location>
        <begin position="1442"/>
        <end position="1458"/>
    </location>
</feature>
<feature type="compositionally biased region" description="Low complexity" evidence="6">
    <location>
        <begin position="1238"/>
        <end position="1255"/>
    </location>
</feature>
<feature type="non-terminal residue" evidence="9">
    <location>
        <position position="1"/>
    </location>
</feature>
<feature type="compositionally biased region" description="Basic residues" evidence="6">
    <location>
        <begin position="1511"/>
        <end position="1524"/>
    </location>
</feature>
<dbReference type="Gene3D" id="1.10.472.80">
    <property type="entry name" value="Ypt/Rab-GAP domain of gyp1p, domain 3"/>
    <property type="match status" value="1"/>
</dbReference>
<dbReference type="InterPro" id="IPR013083">
    <property type="entry name" value="Znf_RING/FYVE/PHD"/>
</dbReference>
<comment type="caution">
    <text evidence="9">The sequence shown here is derived from an EMBL/GenBank/DDBJ whole genome shotgun (WGS) entry which is preliminary data.</text>
</comment>
<evidence type="ECO:0000313" key="9">
    <source>
        <dbReference type="EMBL" id="KAG0656984.1"/>
    </source>
</evidence>
<feature type="region of interest" description="Disordered" evidence="6">
    <location>
        <begin position="1034"/>
        <end position="1062"/>
    </location>
</feature>
<evidence type="ECO:0000256" key="2">
    <source>
        <dbReference type="ARBA" id="ARBA00022692"/>
    </source>
</evidence>
<dbReference type="InterPro" id="IPR001841">
    <property type="entry name" value="Znf_RING"/>
</dbReference>
<feature type="region of interest" description="Disordered" evidence="6">
    <location>
        <begin position="494"/>
        <end position="533"/>
    </location>
</feature>
<feature type="compositionally biased region" description="Acidic residues" evidence="6">
    <location>
        <begin position="1047"/>
        <end position="1056"/>
    </location>
</feature>
<feature type="compositionally biased region" description="Low complexity" evidence="6">
    <location>
        <begin position="266"/>
        <end position="295"/>
    </location>
</feature>
<gene>
    <name evidence="9" type="ORF">C6P46_006730</name>
</gene>
<feature type="compositionally biased region" description="Low complexity" evidence="6">
    <location>
        <begin position="1268"/>
        <end position="1284"/>
    </location>
</feature>
<dbReference type="SMART" id="SM00164">
    <property type="entry name" value="TBC"/>
    <property type="match status" value="1"/>
</dbReference>
<proteinExistence type="predicted"/>
<dbReference type="SMART" id="SM00184">
    <property type="entry name" value="RING"/>
    <property type="match status" value="1"/>
</dbReference>
<dbReference type="PROSITE" id="PS50089">
    <property type="entry name" value="ZF_RING_2"/>
    <property type="match status" value="1"/>
</dbReference>
<feature type="compositionally biased region" description="Polar residues" evidence="6">
    <location>
        <begin position="1285"/>
        <end position="1303"/>
    </location>
</feature>
<evidence type="ECO:0000256" key="6">
    <source>
        <dbReference type="SAM" id="MobiDB-lite"/>
    </source>
</evidence>
<dbReference type="Gene3D" id="3.30.40.10">
    <property type="entry name" value="Zinc/RING finger domain, C3HC4 (zinc finger)"/>
    <property type="match status" value="1"/>
</dbReference>
<evidence type="ECO:0000256" key="3">
    <source>
        <dbReference type="ARBA" id="ARBA00022989"/>
    </source>
</evidence>
<dbReference type="OrthoDB" id="29853at2759"/>
<evidence type="ECO:0000256" key="4">
    <source>
        <dbReference type="ARBA" id="ARBA00023136"/>
    </source>
</evidence>
<protein>
    <recommendedName>
        <fullName evidence="11">RING-type domain-containing protein</fullName>
    </recommendedName>
</protein>
<dbReference type="GO" id="GO:0008270">
    <property type="term" value="F:zinc ion binding"/>
    <property type="evidence" value="ECO:0007669"/>
    <property type="project" value="UniProtKB-KW"/>
</dbReference>
<dbReference type="SUPFAM" id="SSF57850">
    <property type="entry name" value="RING/U-box"/>
    <property type="match status" value="1"/>
</dbReference>
<feature type="region of interest" description="Disordered" evidence="6">
    <location>
        <begin position="190"/>
        <end position="295"/>
    </location>
</feature>
<organism evidence="9 10">
    <name type="scientific">Rhodotorula mucilaginosa</name>
    <name type="common">Yeast</name>
    <name type="synonym">Rhodotorula rubra</name>
    <dbReference type="NCBI Taxonomy" id="5537"/>
    <lineage>
        <taxon>Eukaryota</taxon>
        <taxon>Fungi</taxon>
        <taxon>Dikarya</taxon>
        <taxon>Basidiomycota</taxon>
        <taxon>Pucciniomycotina</taxon>
        <taxon>Microbotryomycetes</taxon>
        <taxon>Sporidiobolales</taxon>
        <taxon>Sporidiobolaceae</taxon>
        <taxon>Rhodotorula</taxon>
    </lineage>
</organism>
<keyword evidence="2" id="KW-0812">Transmembrane</keyword>
<evidence type="ECO:0000259" key="8">
    <source>
        <dbReference type="PROSITE" id="PS50089"/>
    </source>
</evidence>
<dbReference type="EMBL" id="PUHQ01000088">
    <property type="protein sequence ID" value="KAG0656984.1"/>
    <property type="molecule type" value="Genomic_DNA"/>
</dbReference>
<feature type="domain" description="Rab-GAP TBC" evidence="7">
    <location>
        <begin position="550"/>
        <end position="851"/>
    </location>
</feature>
<feature type="region of interest" description="Disordered" evidence="6">
    <location>
        <begin position="1154"/>
        <end position="1617"/>
    </location>
</feature>
<evidence type="ECO:0008006" key="11">
    <source>
        <dbReference type="Google" id="ProtNLM"/>
    </source>
</evidence>
<dbReference type="SUPFAM" id="SSF47923">
    <property type="entry name" value="Ypt/Rab-GAP domain of gyp1p"/>
    <property type="match status" value="2"/>
</dbReference>
<keyword evidence="10" id="KW-1185">Reference proteome</keyword>
<evidence type="ECO:0000259" key="7">
    <source>
        <dbReference type="PROSITE" id="PS50086"/>
    </source>
</evidence>
<evidence type="ECO:0000256" key="5">
    <source>
        <dbReference type="PROSITE-ProRule" id="PRU00175"/>
    </source>
</evidence>
<feature type="region of interest" description="Disordered" evidence="6">
    <location>
        <begin position="423"/>
        <end position="481"/>
    </location>
</feature>
<dbReference type="SUPFAM" id="SSF52025">
    <property type="entry name" value="PA domain"/>
    <property type="match status" value="1"/>
</dbReference>
<feature type="compositionally biased region" description="Low complexity" evidence="6">
    <location>
        <begin position="1304"/>
        <end position="1315"/>
    </location>
</feature>
<accession>A0A9P7B3V1</accession>
<feature type="compositionally biased region" description="Polar residues" evidence="6">
    <location>
        <begin position="1496"/>
        <end position="1509"/>
    </location>
</feature>
<dbReference type="Gene3D" id="1.10.8.270">
    <property type="entry name" value="putative rabgap domain of human tbc1 domain family member 14 like domains"/>
    <property type="match status" value="1"/>
</dbReference>
<dbReference type="InterPro" id="IPR046450">
    <property type="entry name" value="PA_dom_sf"/>
</dbReference>
<feature type="compositionally biased region" description="Low complexity" evidence="6">
    <location>
        <begin position="240"/>
        <end position="256"/>
    </location>
</feature>
<dbReference type="CDD" id="cd00538">
    <property type="entry name" value="PA"/>
    <property type="match status" value="1"/>
</dbReference>
<dbReference type="Gene3D" id="3.50.30.30">
    <property type="match status" value="1"/>
</dbReference>
<keyword evidence="4" id="KW-0472">Membrane</keyword>
<feature type="compositionally biased region" description="Low complexity" evidence="6">
    <location>
        <begin position="198"/>
        <end position="216"/>
    </location>
</feature>
<feature type="compositionally biased region" description="Low complexity" evidence="6">
    <location>
        <begin position="1557"/>
        <end position="1568"/>
    </location>
</feature>